<name>A0A239JRJ0_9ACTN</name>
<dbReference type="InterPro" id="IPR050426">
    <property type="entry name" value="Glycosyltransferase_28"/>
</dbReference>
<dbReference type="GO" id="GO:0016758">
    <property type="term" value="F:hexosyltransferase activity"/>
    <property type="evidence" value="ECO:0007669"/>
    <property type="project" value="UniProtKB-ARBA"/>
</dbReference>
<sequence>MARILFVTWDGGGNLPPALGIAAELTRRGDTVRFLGHPQQRRRIEGEGFRFEPYASARPWSATARNTPASFLAMFTDAGPGRDLAAAVAREPVDLAVIDCLSLPALRAAQETGLRHVVLAHTFYEYLVKRWCRGPVGLVAAAKGYRPMRLWSSAEAVLVTALEELDPAGRRPRPRNVHHTGPVLAGPTVPAAASERQRVLVSLSTIHYPAQARALQAILDAVADLPVHAVMATGHAVEPSALRPPPNAEVHPYVPHAEVMPGVSLVVGHGGHGTTMQALAHDLPLVVMPMHPMLDQPMIAKAVEQQGAARVVRRNASPERIRAAISDLLASGPHRQAAVRLGTRLRAEPGDAAAAERIGTLAATPA</sequence>
<dbReference type="EMBL" id="FZOF01000013">
    <property type="protein sequence ID" value="SNT08460.1"/>
    <property type="molecule type" value="Genomic_DNA"/>
</dbReference>
<dbReference type="SUPFAM" id="SSF53756">
    <property type="entry name" value="UDP-Glycosyltransferase/glycogen phosphorylase"/>
    <property type="match status" value="1"/>
</dbReference>
<dbReference type="PANTHER" id="PTHR48050:SF13">
    <property type="entry name" value="STEROL 3-BETA-GLUCOSYLTRANSFERASE UGT80A2"/>
    <property type="match status" value="1"/>
</dbReference>
<dbReference type="Gene3D" id="3.40.50.2000">
    <property type="entry name" value="Glycogen Phosphorylase B"/>
    <property type="match status" value="2"/>
</dbReference>
<dbReference type="GO" id="GO:0008194">
    <property type="term" value="F:UDP-glycosyltransferase activity"/>
    <property type="evidence" value="ECO:0007669"/>
    <property type="project" value="InterPro"/>
</dbReference>
<organism evidence="3 4">
    <name type="scientific">Actinacidiphila glaucinigra</name>
    <dbReference type="NCBI Taxonomy" id="235986"/>
    <lineage>
        <taxon>Bacteria</taxon>
        <taxon>Bacillati</taxon>
        <taxon>Actinomycetota</taxon>
        <taxon>Actinomycetes</taxon>
        <taxon>Kitasatosporales</taxon>
        <taxon>Streptomycetaceae</taxon>
        <taxon>Actinacidiphila</taxon>
    </lineage>
</organism>
<protein>
    <submittedName>
        <fullName evidence="3">Glycosyltransferase, MGT family</fullName>
    </submittedName>
</protein>
<dbReference type="GO" id="GO:0017000">
    <property type="term" value="P:antibiotic biosynthetic process"/>
    <property type="evidence" value="ECO:0007669"/>
    <property type="project" value="UniProtKB-ARBA"/>
</dbReference>
<dbReference type="PANTHER" id="PTHR48050">
    <property type="entry name" value="STEROL 3-BETA-GLUCOSYLTRANSFERASE"/>
    <property type="match status" value="1"/>
</dbReference>
<keyword evidence="1 3" id="KW-0808">Transferase</keyword>
<accession>A0A239JRJ0</accession>
<dbReference type="InterPro" id="IPR010610">
    <property type="entry name" value="EryCIII-like_C"/>
</dbReference>
<evidence type="ECO:0000313" key="4">
    <source>
        <dbReference type="Proteomes" id="UP000198280"/>
    </source>
</evidence>
<dbReference type="CDD" id="cd03784">
    <property type="entry name" value="GT1_Gtf-like"/>
    <property type="match status" value="1"/>
</dbReference>
<evidence type="ECO:0000259" key="2">
    <source>
        <dbReference type="Pfam" id="PF06722"/>
    </source>
</evidence>
<dbReference type="InterPro" id="IPR002213">
    <property type="entry name" value="UDP_glucos_trans"/>
</dbReference>
<evidence type="ECO:0000313" key="3">
    <source>
        <dbReference type="EMBL" id="SNT08460.1"/>
    </source>
</evidence>
<keyword evidence="4" id="KW-1185">Reference proteome</keyword>
<dbReference type="Proteomes" id="UP000198280">
    <property type="component" value="Unassembled WGS sequence"/>
</dbReference>
<proteinExistence type="predicted"/>
<dbReference type="Pfam" id="PF06722">
    <property type="entry name" value="EryCIII-like_C"/>
    <property type="match status" value="1"/>
</dbReference>
<evidence type="ECO:0000256" key="1">
    <source>
        <dbReference type="ARBA" id="ARBA00022679"/>
    </source>
</evidence>
<reference evidence="3 4" key="1">
    <citation type="submission" date="2017-06" db="EMBL/GenBank/DDBJ databases">
        <authorList>
            <person name="Kim H.J."/>
            <person name="Triplett B.A."/>
        </authorList>
    </citation>
    <scope>NUCLEOTIDE SEQUENCE [LARGE SCALE GENOMIC DNA]</scope>
    <source>
        <strain evidence="3 4">CGMCC 4.1858</strain>
    </source>
</reference>
<feature type="domain" description="Erythromycin biosynthesis protein CIII-like C-terminal" evidence="2">
    <location>
        <begin position="217"/>
        <end position="356"/>
    </location>
</feature>
<gene>
    <name evidence="3" type="ORF">SAMN05216252_113174</name>
</gene>
<dbReference type="RefSeq" id="WP_220093330.1">
    <property type="nucleotide sequence ID" value="NZ_FZOF01000013.1"/>
</dbReference>
<dbReference type="AlphaFoldDB" id="A0A239JRJ0"/>